<gene>
    <name evidence="1" type="ordered locus">ETAE_1421</name>
</gene>
<dbReference type="Pfam" id="PF07273">
    <property type="entry name" value="DUF1439"/>
    <property type="match status" value="1"/>
</dbReference>
<keyword evidence="2" id="KW-1185">Reference proteome</keyword>
<protein>
    <submittedName>
        <fullName evidence="1">Predicted lipoprotein</fullName>
    </submittedName>
</protein>
<dbReference type="AlphaFoldDB" id="A0AAU8P4W9"/>
<evidence type="ECO:0000313" key="1">
    <source>
        <dbReference type="EMBL" id="ACY84262.1"/>
    </source>
</evidence>
<sequence>MALHPVTAVFPRGYLCHNQRFMYRVVPVAEASFMRKLGFTAAVLVAGLVLTACNKLTSYSVSEQQINTYLDKHSQFEKQIGVPGLVDARITLDQLSSQIGRSEPNTITLSGHANVAISSILGPQQSELQLTLRAKPVYQRDEGAIYLRDLTLVDYKVQPEKMETLMKALVPYLNQSLRSYFDQQPAYVLNPENSKTEAIARKLAKGLEVKPGELVIPLTD</sequence>
<keyword evidence="1" id="KW-0449">Lipoprotein</keyword>
<accession>A0AAU8P4W9</accession>
<dbReference type="Gene3D" id="3.15.10.40">
    <property type="entry name" value="Uncharacterised protein PF07273, DUF1439"/>
    <property type="match status" value="1"/>
</dbReference>
<proteinExistence type="predicted"/>
<dbReference type="InterPro" id="IPR010835">
    <property type="entry name" value="DUF1439"/>
</dbReference>
<name>A0AAU8P4W9_EDWPI</name>
<reference evidence="1 2" key="1">
    <citation type="journal article" date="2009" name="PLoS ONE">
        <title>Genome sequence of the versatile fish pathogen Edwardsiella tarda provides insights into its adaptation to broad host ranges and intracellular niches.</title>
        <authorList>
            <person name="Wang Q."/>
            <person name="Yang M."/>
            <person name="Xiao J."/>
            <person name="Wu H."/>
            <person name="Wang X."/>
            <person name="Lv Y."/>
            <person name="Xu L."/>
            <person name="Zheng H."/>
            <person name="Wang S."/>
            <person name="Zhao G."/>
            <person name="Liu Q."/>
            <person name="Zhang Y."/>
        </authorList>
    </citation>
    <scope>NUCLEOTIDE SEQUENCE [LARGE SCALE GENOMIC DNA]</scope>
    <source>
        <strain evidence="2">EIB202 / CCTCC M208068</strain>
    </source>
</reference>
<dbReference type="EMBL" id="CP001135">
    <property type="protein sequence ID" value="ACY84262.1"/>
    <property type="molecule type" value="Genomic_DNA"/>
</dbReference>
<evidence type="ECO:0000313" key="2">
    <source>
        <dbReference type="Proteomes" id="UP000002634"/>
    </source>
</evidence>
<dbReference type="KEGG" id="etr:ETAE_1421"/>
<dbReference type="Proteomes" id="UP000002634">
    <property type="component" value="Chromosome"/>
</dbReference>
<dbReference type="NCBIfam" id="NF007894">
    <property type="entry name" value="PRK10598.1"/>
    <property type="match status" value="1"/>
</dbReference>
<organism evidence="1 2">
    <name type="scientific">Edwardsiella piscicida</name>
    <dbReference type="NCBI Taxonomy" id="1263550"/>
    <lineage>
        <taxon>Bacteria</taxon>
        <taxon>Pseudomonadati</taxon>
        <taxon>Pseudomonadota</taxon>
        <taxon>Gammaproteobacteria</taxon>
        <taxon>Enterobacterales</taxon>
        <taxon>Hafniaceae</taxon>
        <taxon>Edwardsiella</taxon>
    </lineage>
</organism>